<dbReference type="eggNOG" id="KOG1976">
    <property type="taxonomic scope" value="Eukaryota"/>
</dbReference>
<evidence type="ECO:0000313" key="2">
    <source>
        <dbReference type="EMBL" id="EDS27938.1"/>
    </source>
</evidence>
<dbReference type="InterPro" id="IPR039737">
    <property type="entry name" value="INPP5A"/>
</dbReference>
<dbReference type="OrthoDB" id="5780965at2759"/>
<name>B0WHS1_CULQU</name>
<dbReference type="EnsemblMetazoa" id="CPIJ006697-RA">
    <property type="protein sequence ID" value="CPIJ006697-PA"/>
    <property type="gene ID" value="CPIJ006697"/>
</dbReference>
<dbReference type="Proteomes" id="UP000002320">
    <property type="component" value="Unassembled WGS sequence"/>
</dbReference>
<organism>
    <name type="scientific">Culex quinquefasciatus</name>
    <name type="common">Southern house mosquito</name>
    <name type="synonym">Culex pungens</name>
    <dbReference type="NCBI Taxonomy" id="7176"/>
    <lineage>
        <taxon>Eukaryota</taxon>
        <taxon>Metazoa</taxon>
        <taxon>Ecdysozoa</taxon>
        <taxon>Arthropoda</taxon>
        <taxon>Hexapoda</taxon>
        <taxon>Insecta</taxon>
        <taxon>Pterygota</taxon>
        <taxon>Neoptera</taxon>
        <taxon>Endopterygota</taxon>
        <taxon>Diptera</taxon>
        <taxon>Nematocera</taxon>
        <taxon>Culicoidea</taxon>
        <taxon>Culicidae</taxon>
        <taxon>Culicinae</taxon>
        <taxon>Culicini</taxon>
        <taxon>Culex</taxon>
        <taxon>Culex</taxon>
    </lineage>
</organism>
<reference evidence="2" key="1">
    <citation type="submission" date="2007-03" db="EMBL/GenBank/DDBJ databases">
        <title>Annotation of Culex pipiens quinquefasciatus.</title>
        <authorList>
            <consortium name="The Broad Institute Genome Sequencing Platform"/>
            <person name="Atkinson P.W."/>
            <person name="Hemingway J."/>
            <person name="Christensen B.M."/>
            <person name="Higgs S."/>
            <person name="Kodira C."/>
            <person name="Hannick L."/>
            <person name="Megy K."/>
            <person name="O'Leary S."/>
            <person name="Pearson M."/>
            <person name="Haas B.J."/>
            <person name="Mauceli E."/>
            <person name="Wortman J.R."/>
            <person name="Lee N.H."/>
            <person name="Guigo R."/>
            <person name="Stanke M."/>
            <person name="Alvarado L."/>
            <person name="Amedeo P."/>
            <person name="Antoine C.H."/>
            <person name="Arensburger P."/>
            <person name="Bidwell S.L."/>
            <person name="Crawford M."/>
            <person name="Camaro F."/>
            <person name="Devon K."/>
            <person name="Engels R."/>
            <person name="Hammond M."/>
            <person name="Howarth C."/>
            <person name="Koehrsen M."/>
            <person name="Lawson D."/>
            <person name="Montgomery P."/>
            <person name="Nene V."/>
            <person name="Nusbaum C."/>
            <person name="Puiu D."/>
            <person name="Romero-Severson J."/>
            <person name="Severson D.W."/>
            <person name="Shumway M."/>
            <person name="Sisk P."/>
            <person name="Stolte C."/>
            <person name="Zeng Q."/>
            <person name="Eisenstadt E."/>
            <person name="Fraser-Liggett C."/>
            <person name="Strausberg R."/>
            <person name="Galagan J."/>
            <person name="Birren B."/>
            <person name="Collins F.H."/>
        </authorList>
    </citation>
    <scope>NUCLEOTIDE SEQUENCE [LARGE SCALE GENOMIC DNA]</scope>
    <source>
        <strain evidence="2">JHB</strain>
    </source>
</reference>
<dbReference type="VEuPathDB" id="VectorBase:CQUJHB003534"/>
<gene>
    <name evidence="3" type="primary">6038458</name>
    <name evidence="2" type="ORF">CpipJ_CPIJ006697</name>
</gene>
<dbReference type="PANTHER" id="PTHR12997">
    <property type="entry name" value="TYPE I INOSITOL-1,4,5-TRISPHOSPHATE 5-PHOSPHATASE"/>
    <property type="match status" value="1"/>
</dbReference>
<protein>
    <submittedName>
        <fullName evidence="2 3">Type I inositol-1,4,5-trisphosphate 5-phosphatase</fullName>
    </submittedName>
</protein>
<dbReference type="GO" id="GO:0004445">
    <property type="term" value="F:inositol-polyphosphate 5-phosphatase activity"/>
    <property type="evidence" value="ECO:0007669"/>
    <property type="project" value="InterPro"/>
</dbReference>
<dbReference type="VEuPathDB" id="VectorBase:CPIJ006697"/>
<dbReference type="AlphaFoldDB" id="B0WHS1"/>
<evidence type="ECO:0000313" key="3">
    <source>
        <dbReference type="EnsemblMetazoa" id="CPIJ006697-PA"/>
    </source>
</evidence>
<dbReference type="EMBL" id="DS231939">
    <property type="protein sequence ID" value="EDS27938.1"/>
    <property type="molecule type" value="Genomic_DNA"/>
</dbReference>
<keyword evidence="4" id="KW-1185">Reference proteome</keyword>
<evidence type="ECO:0000313" key="4">
    <source>
        <dbReference type="Proteomes" id="UP000002320"/>
    </source>
</evidence>
<proteinExistence type="predicted"/>
<dbReference type="InParanoid" id="B0WHS1"/>
<reference evidence="3" key="2">
    <citation type="submission" date="2020-05" db="UniProtKB">
        <authorList>
            <consortium name="EnsemblMetazoa"/>
        </authorList>
    </citation>
    <scope>IDENTIFICATION</scope>
    <source>
        <strain evidence="3">JHB</strain>
    </source>
</reference>
<dbReference type="KEGG" id="cqu:CpipJ_CPIJ006697"/>
<dbReference type="PANTHER" id="PTHR12997:SF2">
    <property type="entry name" value="INOSITOL POLYPHOSPHATE-5-PHOSPHATASE A"/>
    <property type="match status" value="1"/>
</dbReference>
<evidence type="ECO:0000256" key="1">
    <source>
        <dbReference type="ARBA" id="ARBA00022801"/>
    </source>
</evidence>
<sequence length="71" mass="8291">MVMVALGNLYFAIRTIDHLQIWNFLTHEWDTVAGKNIHTGNIESVASKEKAKFPQQFFPEVFFQFFSNLII</sequence>
<dbReference type="STRING" id="7176.B0WHS1"/>
<keyword evidence="1" id="KW-0378">Hydrolase</keyword>
<dbReference type="HOGENOM" id="CLU_2742545_0_0_1"/>
<accession>B0WHS1</accession>